<comment type="function">
    <text evidence="9">Mannosyltransferase involved in glycosylphosphatidylinositol-anchor biosynthesis. Transfers the third mannose to Man2-GlcN-acyl-PI during GPI precursor assembly.</text>
</comment>
<dbReference type="PANTHER" id="PTHR22760">
    <property type="entry name" value="GLYCOSYLTRANSFERASE"/>
    <property type="match status" value="1"/>
</dbReference>
<dbReference type="GO" id="GO:0006506">
    <property type="term" value="P:GPI anchor biosynthetic process"/>
    <property type="evidence" value="ECO:0007669"/>
    <property type="project" value="TreeGrafter"/>
</dbReference>
<proteinExistence type="inferred from homology"/>
<protein>
    <recommendedName>
        <fullName evidence="10">Mannosyltransferase</fullName>
        <ecNumber evidence="10">2.4.1.-</ecNumber>
    </recommendedName>
</protein>
<evidence type="ECO:0000256" key="4">
    <source>
        <dbReference type="ARBA" id="ARBA00022679"/>
    </source>
</evidence>
<evidence type="ECO:0000256" key="3">
    <source>
        <dbReference type="ARBA" id="ARBA00022676"/>
    </source>
</evidence>
<reference evidence="11" key="1">
    <citation type="submission" date="2021-02" db="EMBL/GenBank/DDBJ databases">
        <title>Psilocybe cubensis genome.</title>
        <authorList>
            <person name="Mckernan K.J."/>
            <person name="Crawford S."/>
            <person name="Trippe A."/>
            <person name="Kane L.T."/>
            <person name="Mclaughlin S."/>
        </authorList>
    </citation>
    <scope>NUCLEOTIDE SEQUENCE [LARGE SCALE GENOMIC DNA]</scope>
    <source>
        <strain evidence="11">MGC-MH-2018</strain>
    </source>
</reference>
<name>A0A8H7Y4E3_PSICU</name>
<evidence type="ECO:0000256" key="7">
    <source>
        <dbReference type="ARBA" id="ARBA00022989"/>
    </source>
</evidence>
<evidence type="ECO:0000256" key="2">
    <source>
        <dbReference type="ARBA" id="ARBA00006065"/>
    </source>
</evidence>
<dbReference type="PANTHER" id="PTHR22760:SF4">
    <property type="entry name" value="GPI MANNOSYLTRANSFERASE 3"/>
    <property type="match status" value="1"/>
</dbReference>
<evidence type="ECO:0000256" key="10">
    <source>
        <dbReference type="RuleBase" id="RU363075"/>
    </source>
</evidence>
<keyword evidence="6 10" id="KW-0256">Endoplasmic reticulum</keyword>
<comment type="similarity">
    <text evidence="2">Belongs to the glycosyltransferase 22 family. PIGB subfamily.</text>
</comment>
<dbReference type="AlphaFoldDB" id="A0A8H7Y4E3"/>
<evidence type="ECO:0000256" key="1">
    <source>
        <dbReference type="ARBA" id="ARBA00004477"/>
    </source>
</evidence>
<organism evidence="11">
    <name type="scientific">Psilocybe cubensis</name>
    <name type="common">Psychedelic mushroom</name>
    <name type="synonym">Stropharia cubensis</name>
    <dbReference type="NCBI Taxonomy" id="181762"/>
    <lineage>
        <taxon>Eukaryota</taxon>
        <taxon>Fungi</taxon>
        <taxon>Dikarya</taxon>
        <taxon>Basidiomycota</taxon>
        <taxon>Agaricomycotina</taxon>
        <taxon>Agaricomycetes</taxon>
        <taxon>Agaricomycetidae</taxon>
        <taxon>Agaricales</taxon>
        <taxon>Agaricineae</taxon>
        <taxon>Strophariaceae</taxon>
        <taxon>Psilocybe</taxon>
    </lineage>
</organism>
<comment type="caution">
    <text evidence="11">The sequence shown here is derived from an EMBL/GenBank/DDBJ whole genome shotgun (WGS) entry which is preliminary data.</text>
</comment>
<evidence type="ECO:0000313" key="11">
    <source>
        <dbReference type="EMBL" id="KAG5171271.1"/>
    </source>
</evidence>
<dbReference type="GO" id="GO:0005789">
    <property type="term" value="C:endoplasmic reticulum membrane"/>
    <property type="evidence" value="ECO:0007669"/>
    <property type="project" value="UniProtKB-SubCell"/>
</dbReference>
<dbReference type="EC" id="2.4.1.-" evidence="10"/>
<keyword evidence="5" id="KW-0812">Transmembrane</keyword>
<keyword evidence="4" id="KW-0808">Transferase</keyword>
<dbReference type="InterPro" id="IPR005599">
    <property type="entry name" value="GPI_mannosylTrfase"/>
</dbReference>
<evidence type="ECO:0000256" key="6">
    <source>
        <dbReference type="ARBA" id="ARBA00022824"/>
    </source>
</evidence>
<keyword evidence="3 10" id="KW-0328">Glycosyltransferase</keyword>
<keyword evidence="7" id="KW-1133">Transmembrane helix</keyword>
<dbReference type="EMBL" id="JAFIQS010000003">
    <property type="protein sequence ID" value="KAG5171271.1"/>
    <property type="molecule type" value="Genomic_DNA"/>
</dbReference>
<evidence type="ECO:0000256" key="8">
    <source>
        <dbReference type="ARBA" id="ARBA00023136"/>
    </source>
</evidence>
<gene>
    <name evidence="11" type="ORF">JR316_003356</name>
</gene>
<sequence>MFRAITWTILIYSFAGHKEWRFIHPILPLLHVFAAKSLVDLSTDTRMSRKKKTTHWNGPIEVMHYIRQLPRHDLNQTTIGFLVPCHSTPGQSHLHRRDLAGERMWQLGCEPPLQHQNLATYKDQTDVFFDNPKEYLLTYFPSQVDPSFPLSPFPSSIPGQPASLPYFSQRFNKSIYPWKHEWPQYLILFGDLLQQDGVQVLLEGQGYGEVWKAGREWEGEGKRKGAVRVWKWASPPQTN</sequence>
<dbReference type="Pfam" id="PF03901">
    <property type="entry name" value="Glyco_transf_22"/>
    <property type="match status" value="1"/>
</dbReference>
<evidence type="ECO:0000256" key="5">
    <source>
        <dbReference type="ARBA" id="ARBA00022692"/>
    </source>
</evidence>
<comment type="subcellular location">
    <subcellularLocation>
        <location evidence="1 10">Endoplasmic reticulum membrane</location>
        <topology evidence="1 10">Multi-pass membrane protein</topology>
    </subcellularLocation>
</comment>
<dbReference type="GO" id="GO:0000026">
    <property type="term" value="F:alpha-1,2-mannosyltransferase activity"/>
    <property type="evidence" value="ECO:0007669"/>
    <property type="project" value="TreeGrafter"/>
</dbReference>
<keyword evidence="8" id="KW-0472">Membrane</keyword>
<accession>A0A8H7Y4E3</accession>
<evidence type="ECO:0000256" key="9">
    <source>
        <dbReference type="ARBA" id="ARBA00024708"/>
    </source>
</evidence>